<proteinExistence type="predicted"/>
<dbReference type="EMBL" id="CAJNOJ010000089">
    <property type="protein sequence ID" value="CAF1080968.1"/>
    <property type="molecule type" value="Genomic_DNA"/>
</dbReference>
<accession>A0A814MMD2</accession>
<dbReference type="Proteomes" id="UP000663852">
    <property type="component" value="Unassembled WGS sequence"/>
</dbReference>
<dbReference type="AlphaFoldDB" id="A0A814MMD2"/>
<comment type="caution">
    <text evidence="2">The sequence shown here is derived from an EMBL/GenBank/DDBJ whole genome shotgun (WGS) entry which is preliminary data.</text>
</comment>
<feature type="chain" id="PRO_5032719217" evidence="1">
    <location>
        <begin position="18"/>
        <end position="353"/>
    </location>
</feature>
<protein>
    <submittedName>
        <fullName evidence="2">Uncharacterized protein</fullName>
    </submittedName>
</protein>
<evidence type="ECO:0000256" key="1">
    <source>
        <dbReference type="SAM" id="SignalP"/>
    </source>
</evidence>
<keyword evidence="1" id="KW-0732">Signal</keyword>
<reference evidence="2" key="1">
    <citation type="submission" date="2021-02" db="EMBL/GenBank/DDBJ databases">
        <authorList>
            <person name="Nowell W R."/>
        </authorList>
    </citation>
    <scope>NUCLEOTIDE SEQUENCE</scope>
</reference>
<evidence type="ECO:0000313" key="3">
    <source>
        <dbReference type="Proteomes" id="UP000663852"/>
    </source>
</evidence>
<organism evidence="2 3">
    <name type="scientific">Adineta ricciae</name>
    <name type="common">Rotifer</name>
    <dbReference type="NCBI Taxonomy" id="249248"/>
    <lineage>
        <taxon>Eukaryota</taxon>
        <taxon>Metazoa</taxon>
        <taxon>Spiralia</taxon>
        <taxon>Gnathifera</taxon>
        <taxon>Rotifera</taxon>
        <taxon>Eurotatoria</taxon>
        <taxon>Bdelloidea</taxon>
        <taxon>Adinetida</taxon>
        <taxon>Adinetidae</taxon>
        <taxon>Adineta</taxon>
    </lineage>
</organism>
<sequence length="353" mass="39540">MKIIAIHLLICAVLVAASKQHRTVGIIENGMFIEQTIAQYDDLQVIEVPEHGNRAHIVAYLDFRSGLQLIKDVKQQRCQLSDMEPATRAAHAKSISTVGIIENGMFIEQTIAQYDDLQVIEVPEHGNRAHIVAYLDFRSGLQLIKDVKQQRCQLSDMEPATRAAHAKSISVESSDNGLSMPNLPVDVSGVEETHIFKLERQEPIQNTSYLRSELQQACAGLSIHWADSVNENDLDSMTRTGEIFYDKQEKIIIRPTNPEGRVNRGASCNPNPTLIPPNQFNCHGMCSNQKCRMTGHSCYYFIMCPMNGNIGQQCMQHNLHTNGECKMCCMDPASPCSPPTNGGFWQHCDCIKW</sequence>
<feature type="signal peptide" evidence="1">
    <location>
        <begin position="1"/>
        <end position="17"/>
    </location>
</feature>
<name>A0A814MMD2_ADIRI</name>
<evidence type="ECO:0000313" key="2">
    <source>
        <dbReference type="EMBL" id="CAF1080968.1"/>
    </source>
</evidence>
<gene>
    <name evidence="2" type="ORF">EDS130_LOCUS18962</name>
</gene>